<organism evidence="2">
    <name type="scientific">Pectinophora gossypiella</name>
    <name type="common">Cotton pink bollworm</name>
    <name type="synonym">Depressaria gossypiella</name>
    <dbReference type="NCBI Taxonomy" id="13191"/>
    <lineage>
        <taxon>Eukaryota</taxon>
        <taxon>Metazoa</taxon>
        <taxon>Ecdysozoa</taxon>
        <taxon>Arthropoda</taxon>
        <taxon>Hexapoda</taxon>
        <taxon>Insecta</taxon>
        <taxon>Pterygota</taxon>
        <taxon>Neoptera</taxon>
        <taxon>Endopterygota</taxon>
        <taxon>Lepidoptera</taxon>
        <taxon>Glossata</taxon>
        <taxon>Ditrysia</taxon>
        <taxon>Gelechioidea</taxon>
        <taxon>Gelechiidae</taxon>
        <taxon>Apatetrinae</taxon>
        <taxon>Pectinophora</taxon>
    </lineage>
</organism>
<sequence length="106" mass="12279">EGGAVGDAQDSDSSEHEIRTKRIIKRRKKKRKKAEPKTTKKNLERLMRLSGQTYTNSRGKVIKAKTCVPTDCSMCRFKCNEQFPESIRNKICNDYWSLGEKKNKIK</sequence>
<name>A0A1E1WG27_PECGO</name>
<feature type="compositionally biased region" description="Basic residues" evidence="1">
    <location>
        <begin position="21"/>
        <end position="34"/>
    </location>
</feature>
<accession>A0A1E1WG27</accession>
<feature type="region of interest" description="Disordered" evidence="1">
    <location>
        <begin position="1"/>
        <end position="41"/>
    </location>
</feature>
<feature type="non-terminal residue" evidence="2">
    <location>
        <position position="106"/>
    </location>
</feature>
<gene>
    <name evidence="2" type="ORF">g.4180</name>
</gene>
<reference evidence="2" key="1">
    <citation type="submission" date="2015-09" db="EMBL/GenBank/DDBJ databases">
        <title>De novo assembly of Pectinophora gossypiella (Pink Bollworm) gut transcriptome.</title>
        <authorList>
            <person name="Tassone E.E."/>
        </authorList>
    </citation>
    <scope>NUCLEOTIDE SEQUENCE</scope>
</reference>
<feature type="non-terminal residue" evidence="2">
    <location>
        <position position="1"/>
    </location>
</feature>
<proteinExistence type="predicted"/>
<dbReference type="EMBL" id="GDQN01005100">
    <property type="protein sequence ID" value="JAT85954.1"/>
    <property type="molecule type" value="Transcribed_RNA"/>
</dbReference>
<protein>
    <submittedName>
        <fullName evidence="2">Uncharacterized protein</fullName>
    </submittedName>
</protein>
<evidence type="ECO:0000313" key="2">
    <source>
        <dbReference type="EMBL" id="JAT85954.1"/>
    </source>
</evidence>
<dbReference type="AlphaFoldDB" id="A0A1E1WG27"/>
<evidence type="ECO:0000256" key="1">
    <source>
        <dbReference type="SAM" id="MobiDB-lite"/>
    </source>
</evidence>